<dbReference type="PANTHER" id="PTHR33175:SF3">
    <property type="entry name" value="DNA-BINDING PROTEIN HU-BETA"/>
    <property type="match status" value="1"/>
</dbReference>
<comment type="similarity">
    <text evidence="3">Belongs to the bacterial histone-like protein family.</text>
</comment>
<protein>
    <submittedName>
        <fullName evidence="4">HU family DNA-binding protein</fullName>
    </submittedName>
</protein>
<dbReference type="SMART" id="SM00411">
    <property type="entry name" value="BHL"/>
    <property type="match status" value="1"/>
</dbReference>
<dbReference type="EMBL" id="DRVY01000038">
    <property type="protein sequence ID" value="HHR92117.1"/>
    <property type="molecule type" value="Genomic_DNA"/>
</dbReference>
<dbReference type="GO" id="GO:0030527">
    <property type="term" value="F:structural constituent of chromatin"/>
    <property type="evidence" value="ECO:0007669"/>
    <property type="project" value="InterPro"/>
</dbReference>
<dbReference type="SUPFAM" id="SSF47729">
    <property type="entry name" value="IHF-like DNA-binding proteins"/>
    <property type="match status" value="1"/>
</dbReference>
<gene>
    <name evidence="4" type="ORF">ENL96_01205</name>
</gene>
<accession>A0A7C5YUJ3</accession>
<dbReference type="AlphaFoldDB" id="A0A7C5YUJ3"/>
<reference evidence="4" key="1">
    <citation type="journal article" date="2020" name="mSystems">
        <title>Genome- and Community-Level Interaction Insights into Carbon Utilization and Element Cycling Functions of Hydrothermarchaeota in Hydrothermal Sediment.</title>
        <authorList>
            <person name="Zhou Z."/>
            <person name="Liu Y."/>
            <person name="Xu W."/>
            <person name="Pan J."/>
            <person name="Luo Z.H."/>
            <person name="Li M."/>
        </authorList>
    </citation>
    <scope>NUCLEOTIDE SEQUENCE [LARGE SCALE GENOMIC DNA]</scope>
    <source>
        <strain evidence="4">SpSt-1042</strain>
    </source>
</reference>
<evidence type="ECO:0000256" key="1">
    <source>
        <dbReference type="ARBA" id="ARBA00023067"/>
    </source>
</evidence>
<keyword evidence="1" id="KW-0226">DNA condensation</keyword>
<dbReference type="InterPro" id="IPR000119">
    <property type="entry name" value="Hist_DNA-bd"/>
</dbReference>
<proteinExistence type="inferred from homology"/>
<dbReference type="GO" id="GO:0003677">
    <property type="term" value="F:DNA binding"/>
    <property type="evidence" value="ECO:0007669"/>
    <property type="project" value="UniProtKB-KW"/>
</dbReference>
<dbReference type="PANTHER" id="PTHR33175">
    <property type="entry name" value="DNA-BINDING PROTEIN HU"/>
    <property type="match status" value="1"/>
</dbReference>
<dbReference type="GO" id="GO:0030261">
    <property type="term" value="P:chromosome condensation"/>
    <property type="evidence" value="ECO:0007669"/>
    <property type="project" value="UniProtKB-KW"/>
</dbReference>
<dbReference type="Pfam" id="PF00216">
    <property type="entry name" value="Bac_DNA_binding"/>
    <property type="match status" value="1"/>
</dbReference>
<comment type="caution">
    <text evidence="4">The sequence shown here is derived from an EMBL/GenBank/DDBJ whole genome shotgun (WGS) entry which is preliminary data.</text>
</comment>
<evidence type="ECO:0000256" key="3">
    <source>
        <dbReference type="RuleBase" id="RU003939"/>
    </source>
</evidence>
<keyword evidence="2 4" id="KW-0238">DNA-binding</keyword>
<evidence type="ECO:0000256" key="2">
    <source>
        <dbReference type="ARBA" id="ARBA00023125"/>
    </source>
</evidence>
<dbReference type="GO" id="GO:0005829">
    <property type="term" value="C:cytosol"/>
    <property type="evidence" value="ECO:0007669"/>
    <property type="project" value="TreeGrafter"/>
</dbReference>
<name>A0A7C5YUJ3_UNCC3</name>
<organism evidence="4">
    <name type="scientific">candidate division CPR3 bacterium</name>
    <dbReference type="NCBI Taxonomy" id="2268181"/>
    <lineage>
        <taxon>Bacteria</taxon>
        <taxon>Bacteria division CPR3</taxon>
    </lineage>
</organism>
<evidence type="ECO:0000313" key="4">
    <source>
        <dbReference type="EMBL" id="HHR92117.1"/>
    </source>
</evidence>
<dbReference type="CDD" id="cd13831">
    <property type="entry name" value="HU"/>
    <property type="match status" value="1"/>
</dbReference>
<sequence length="94" mass="10332">MVVLKKDLVSKVAETLGISKRQAGEAVDTVFNEIVASLKKGEAVLVTKFGKFYTKKMKARTAIVPRSDPPKKITVPARTAVRFKAGKSLREMVK</sequence>
<dbReference type="Gene3D" id="4.10.520.10">
    <property type="entry name" value="IHF-like DNA-binding proteins"/>
    <property type="match status" value="1"/>
</dbReference>
<dbReference type="InterPro" id="IPR010992">
    <property type="entry name" value="IHF-like_DNA-bd_dom_sf"/>
</dbReference>